<evidence type="ECO:0000259" key="2">
    <source>
        <dbReference type="Pfam" id="PF11716"/>
    </source>
</evidence>
<evidence type="ECO:0000313" key="3">
    <source>
        <dbReference type="EMBL" id="QXN91814.1"/>
    </source>
</evidence>
<evidence type="ECO:0000313" key="4">
    <source>
        <dbReference type="Proteomes" id="UP000694257"/>
    </source>
</evidence>
<organism evidence="3 4">
    <name type="scientific">Nocardia iowensis</name>
    <dbReference type="NCBI Taxonomy" id="204891"/>
    <lineage>
        <taxon>Bacteria</taxon>
        <taxon>Bacillati</taxon>
        <taxon>Actinomycetota</taxon>
        <taxon>Actinomycetes</taxon>
        <taxon>Mycobacteriales</taxon>
        <taxon>Nocardiaceae</taxon>
        <taxon>Nocardia</taxon>
    </lineage>
</organism>
<dbReference type="Pfam" id="PF07398">
    <property type="entry name" value="MDMPI_C"/>
    <property type="match status" value="1"/>
</dbReference>
<dbReference type="Proteomes" id="UP000694257">
    <property type="component" value="Chromosome"/>
</dbReference>
<dbReference type="InterPro" id="IPR024344">
    <property type="entry name" value="MDMPI_metal-binding"/>
</dbReference>
<dbReference type="RefSeq" id="WP_218472664.1">
    <property type="nucleotide sequence ID" value="NZ_BAABJN010000009.1"/>
</dbReference>
<name>A0ABX8RQC1_NOCIO</name>
<dbReference type="EMBL" id="CP078145">
    <property type="protein sequence ID" value="QXN91814.1"/>
    <property type="molecule type" value="Genomic_DNA"/>
</dbReference>
<sequence>MTSAAPDGPVSLDTLGEATDRFLDTIRKLSNDDVIAASLLPGWTRGHVLAHMARNADSLLNLLLWAHTGVEIPQYASMFLRDFDIEAGAPRPIAEQLVDNEAAAKRLLALANSLTDDIWHAEVRTRQGRPIPALEVRWMRLQEVEIHHVDLNAGYQPADWPAPFLARILRQATVDMNRITTAATEPTAAFELHATDTDFTGIVGTETPTATIAGPAAALAAWLLGRSDGSDLTGNLPTLPAWK</sequence>
<dbReference type="GO" id="GO:0016853">
    <property type="term" value="F:isomerase activity"/>
    <property type="evidence" value="ECO:0007669"/>
    <property type="project" value="UniProtKB-KW"/>
</dbReference>
<dbReference type="InterPro" id="IPR017517">
    <property type="entry name" value="Maleyloyr_isom"/>
</dbReference>
<protein>
    <submittedName>
        <fullName evidence="3">Maleylpyruvate isomerase family mycothiol-dependent enzyme</fullName>
    </submittedName>
</protein>
<dbReference type="InterPro" id="IPR010872">
    <property type="entry name" value="MDMPI_C-term_domain"/>
</dbReference>
<gene>
    <name evidence="3" type="ORF">KV110_01015</name>
</gene>
<dbReference type="NCBIfam" id="TIGR03083">
    <property type="entry name" value="maleylpyruvate isomerase family mycothiol-dependent enzyme"/>
    <property type="match status" value="1"/>
</dbReference>
<keyword evidence="3" id="KW-0413">Isomerase</keyword>
<proteinExistence type="predicted"/>
<evidence type="ECO:0000259" key="1">
    <source>
        <dbReference type="Pfam" id="PF07398"/>
    </source>
</evidence>
<accession>A0ABX8RQC1</accession>
<dbReference type="Pfam" id="PF11716">
    <property type="entry name" value="MDMPI_N"/>
    <property type="match status" value="1"/>
</dbReference>
<reference evidence="3 4" key="1">
    <citation type="submission" date="2021-07" db="EMBL/GenBank/DDBJ databases">
        <title>Whole Genome Sequence of Nocardia Iowensis.</title>
        <authorList>
            <person name="Lamm A."/>
            <person name="Collins-Fairclough A.M."/>
            <person name="Bunk B."/>
            <person name="Sproer C."/>
        </authorList>
    </citation>
    <scope>NUCLEOTIDE SEQUENCE [LARGE SCALE GENOMIC DNA]</scope>
    <source>
        <strain evidence="3 4">NRRL 5646</strain>
    </source>
</reference>
<keyword evidence="4" id="KW-1185">Reference proteome</keyword>
<feature type="domain" description="Mycothiol-dependent maleylpyruvate isomerase metal-binding" evidence="2">
    <location>
        <begin position="16"/>
        <end position="151"/>
    </location>
</feature>
<feature type="domain" description="MDMPI C-terminal" evidence="1">
    <location>
        <begin position="159"/>
        <end position="239"/>
    </location>
</feature>